<dbReference type="AlphaFoldDB" id="A0A0P9D9J6"/>
<dbReference type="Gene3D" id="1.10.10.60">
    <property type="entry name" value="Homeodomain-like"/>
    <property type="match status" value="1"/>
</dbReference>
<proteinExistence type="predicted"/>
<keyword evidence="3" id="KW-1185">Reference proteome</keyword>
<evidence type="ECO:0000259" key="1">
    <source>
        <dbReference type="Pfam" id="PF07638"/>
    </source>
</evidence>
<dbReference type="InterPro" id="IPR053812">
    <property type="entry name" value="HTH_Sigma70_ECF-like"/>
</dbReference>
<dbReference type="EMBL" id="LJCR01000065">
    <property type="protein sequence ID" value="KPV54388.1"/>
    <property type="molecule type" value="Genomic_DNA"/>
</dbReference>
<evidence type="ECO:0000313" key="3">
    <source>
        <dbReference type="Proteomes" id="UP000050509"/>
    </source>
</evidence>
<gene>
    <name evidence="2" type="ORF">SE17_04080</name>
</gene>
<comment type="caution">
    <text evidence="2">The sequence shown here is derived from an EMBL/GenBank/DDBJ whole genome shotgun (WGS) entry which is preliminary data.</text>
</comment>
<sequence>MTAACSNTGKTPKPAVRYNPQSHAYEWQSIGDQGSVADRGTAWYMAMYDSVERLARMILAGMSAAQHEAAVIHCLNDLETLCRKLPEHANVNYFRNRIGWRLRDIRRRAVRENRLLLSIEEHAEKNCEHMPVHGLITSIDDSMLCVLDEIADTQLRQIAVMLAAGQQRQEIAQFFQVAPSTITRRVQDLRQILQGYYAGLGIDVTAHRMARVSIA</sequence>
<reference evidence="2 3" key="1">
    <citation type="submission" date="2015-09" db="EMBL/GenBank/DDBJ databases">
        <title>Draft genome sequence of Kouleothrix aurantiaca JCM 19913.</title>
        <authorList>
            <person name="Hemp J."/>
        </authorList>
    </citation>
    <scope>NUCLEOTIDE SEQUENCE [LARGE SCALE GENOMIC DNA]</scope>
    <source>
        <strain evidence="2 3">COM-B</strain>
    </source>
</reference>
<evidence type="ECO:0000313" key="2">
    <source>
        <dbReference type="EMBL" id="KPV54388.1"/>
    </source>
</evidence>
<feature type="domain" description="RNA polymerase sigma-70 ECF-like HTH" evidence="1">
    <location>
        <begin position="128"/>
        <end position="193"/>
    </location>
</feature>
<organism evidence="2 3">
    <name type="scientific">Kouleothrix aurantiaca</name>
    <dbReference type="NCBI Taxonomy" id="186479"/>
    <lineage>
        <taxon>Bacteria</taxon>
        <taxon>Bacillati</taxon>
        <taxon>Chloroflexota</taxon>
        <taxon>Chloroflexia</taxon>
        <taxon>Chloroflexales</taxon>
        <taxon>Roseiflexineae</taxon>
        <taxon>Roseiflexaceae</taxon>
        <taxon>Kouleothrix</taxon>
    </lineage>
</organism>
<name>A0A0P9D9J6_9CHLR</name>
<dbReference type="Pfam" id="PF07638">
    <property type="entry name" value="Sigma70_ECF"/>
    <property type="match status" value="1"/>
</dbReference>
<dbReference type="Proteomes" id="UP000050509">
    <property type="component" value="Unassembled WGS sequence"/>
</dbReference>
<protein>
    <recommendedName>
        <fullName evidence="1">RNA polymerase sigma-70 ECF-like HTH domain-containing protein</fullName>
    </recommendedName>
</protein>
<accession>A0A0P9D9J6</accession>